<organism evidence="1 2">
    <name type="scientific">Phocaeicola sartorii</name>
    <dbReference type="NCBI Taxonomy" id="671267"/>
    <lineage>
        <taxon>Bacteria</taxon>
        <taxon>Pseudomonadati</taxon>
        <taxon>Bacteroidota</taxon>
        <taxon>Bacteroidia</taxon>
        <taxon>Bacteroidales</taxon>
        <taxon>Bacteroidaceae</taxon>
        <taxon>Phocaeicola</taxon>
    </lineage>
</organism>
<dbReference type="STRING" id="1235788.C802_02945"/>
<evidence type="ECO:0000313" key="1">
    <source>
        <dbReference type="EMBL" id="EOS11233.1"/>
    </source>
</evidence>
<accession>R9I4N7</accession>
<reference evidence="1 2" key="1">
    <citation type="submission" date="2013-04" db="EMBL/GenBank/DDBJ databases">
        <title>The Genome Sequence of Bacteroides massiliensis dnLKV3.</title>
        <authorList>
            <consortium name="The Broad Institute Genomics Platform"/>
            <consortium name="The Broad Institute Genome Sequencing Center for Infectious Disease"/>
            <person name="Earl A."/>
            <person name="Xavier R."/>
            <person name="Kuhn K."/>
            <person name="Stappenbeck T."/>
            <person name="Walker B."/>
            <person name="Young S."/>
            <person name="Zeng Q."/>
            <person name="Gargeya S."/>
            <person name="Fitzgerald M."/>
            <person name="Haas B."/>
            <person name="Abouelleil A."/>
            <person name="Allen A.W."/>
            <person name="Alvarado L."/>
            <person name="Arachchi H.M."/>
            <person name="Berlin A.M."/>
            <person name="Chapman S.B."/>
            <person name="Gainer-Dewar J."/>
            <person name="Goldberg J."/>
            <person name="Griggs A."/>
            <person name="Gujja S."/>
            <person name="Hansen M."/>
            <person name="Howarth C."/>
            <person name="Imamovic A."/>
            <person name="Ireland A."/>
            <person name="Larimer J."/>
            <person name="McCowan C."/>
            <person name="Murphy C."/>
            <person name="Pearson M."/>
            <person name="Poon T.W."/>
            <person name="Priest M."/>
            <person name="Roberts A."/>
            <person name="Saif S."/>
            <person name="Shea T."/>
            <person name="Sisk P."/>
            <person name="Sykes S."/>
            <person name="Wortman J."/>
            <person name="Nusbaum C."/>
            <person name="Birren B."/>
        </authorList>
    </citation>
    <scope>NUCLEOTIDE SEQUENCE [LARGE SCALE GENOMIC DNA]</scope>
    <source>
        <strain evidence="2">dnLKV3</strain>
    </source>
</reference>
<protein>
    <submittedName>
        <fullName evidence="1">Uncharacterized protein</fullName>
    </submittedName>
</protein>
<dbReference type="Proteomes" id="UP000014200">
    <property type="component" value="Unassembled WGS sequence"/>
</dbReference>
<proteinExistence type="predicted"/>
<sequence>MKTKRQLFYTDSLKIGKIDLYTLMISLKLKI</sequence>
<name>R9I4N7_9BACT</name>
<comment type="caution">
    <text evidence="1">The sequence shown here is derived from an EMBL/GenBank/DDBJ whole genome shotgun (WGS) entry which is preliminary data.</text>
</comment>
<dbReference type="AlphaFoldDB" id="R9I4N7"/>
<evidence type="ECO:0000313" key="2">
    <source>
        <dbReference type="Proteomes" id="UP000014200"/>
    </source>
</evidence>
<gene>
    <name evidence="1" type="ORF">C802_02945</name>
</gene>
<dbReference type="HOGENOM" id="CLU_3395099_0_0_10"/>
<keyword evidence="2" id="KW-1185">Reference proteome</keyword>
<dbReference type="EMBL" id="ASSP01000018">
    <property type="protein sequence ID" value="EOS11233.1"/>
    <property type="molecule type" value="Genomic_DNA"/>
</dbReference>